<feature type="compositionally biased region" description="Polar residues" evidence="1">
    <location>
        <begin position="52"/>
        <end position="62"/>
    </location>
</feature>
<feature type="region of interest" description="Disordered" evidence="1">
    <location>
        <begin position="1"/>
        <end position="64"/>
    </location>
</feature>
<reference evidence="3" key="1">
    <citation type="submission" date="2016-05" db="EMBL/GenBank/DDBJ databases">
        <authorList>
            <person name="Naeem Raeece"/>
        </authorList>
    </citation>
    <scope>NUCLEOTIDE SEQUENCE [LARGE SCALE GENOMIC DNA]</scope>
</reference>
<dbReference type="Proteomes" id="UP000078550">
    <property type="component" value="Unassembled WGS sequence"/>
</dbReference>
<evidence type="ECO:0000256" key="1">
    <source>
        <dbReference type="SAM" id="MobiDB-lite"/>
    </source>
</evidence>
<feature type="region of interest" description="Disordered" evidence="1">
    <location>
        <begin position="256"/>
        <end position="358"/>
    </location>
</feature>
<protein>
    <submittedName>
        <fullName evidence="2">Uncharacterized protein</fullName>
    </submittedName>
</protein>
<feature type="region of interest" description="Disordered" evidence="1">
    <location>
        <begin position="128"/>
        <end position="186"/>
    </location>
</feature>
<dbReference type="EMBL" id="FLRE01000114">
    <property type="protein sequence ID" value="SBT36256.1"/>
    <property type="molecule type" value="Genomic_DNA"/>
</dbReference>
<organism evidence="2 3">
    <name type="scientific">Plasmodium ovale wallikeri</name>
    <dbReference type="NCBI Taxonomy" id="864142"/>
    <lineage>
        <taxon>Eukaryota</taxon>
        <taxon>Sar</taxon>
        <taxon>Alveolata</taxon>
        <taxon>Apicomplexa</taxon>
        <taxon>Aconoidasida</taxon>
        <taxon>Haemosporida</taxon>
        <taxon>Plasmodiidae</taxon>
        <taxon>Plasmodium</taxon>
        <taxon>Plasmodium (Plasmodium)</taxon>
    </lineage>
</organism>
<feature type="compositionally biased region" description="Basic and acidic residues" evidence="1">
    <location>
        <begin position="1"/>
        <end position="48"/>
    </location>
</feature>
<gene>
    <name evidence="2" type="ORF">POVWA2_029240</name>
</gene>
<accession>A0A1A8YX20</accession>
<name>A0A1A8YX20_PLAOA</name>
<feature type="compositionally biased region" description="Basic and acidic residues" evidence="1">
    <location>
        <begin position="259"/>
        <end position="282"/>
    </location>
</feature>
<feature type="compositionally biased region" description="Low complexity" evidence="1">
    <location>
        <begin position="160"/>
        <end position="170"/>
    </location>
</feature>
<evidence type="ECO:0000313" key="3">
    <source>
        <dbReference type="Proteomes" id="UP000078550"/>
    </source>
</evidence>
<dbReference type="AlphaFoldDB" id="A0A1A8YX20"/>
<feature type="compositionally biased region" description="Basic and acidic residues" evidence="1">
    <location>
        <begin position="310"/>
        <end position="355"/>
    </location>
</feature>
<proteinExistence type="predicted"/>
<sequence length="415" mass="46710">MSTLDGCEKGGCEKDGSEKGGSEKGGSEKGGSEKDGSEKRGSEKRGSEKGAATSSDESSDSYYKNKFRFKKNSIEIKKKSLLKNRLKNDDIQEIIKNDPILSNINKGLECDGEVFCLANVRDGKLRERDLGNETGERDQGNETGERDGGNEAGEKKVKTKTITSDTSTGTQNHVMISNKGKKDSNVNFLKDSHTQKKDLMIGGDIGDVEQGQGGCYINSKGKREKQEGGEILKYDDMSKITTTMQSDKRKIKKNLQVCDKMEGKNSSKDTLKGKQNCEKGEGESIVGSFMSPPLYEKKKKKKKEEEEEKEKEKKEKEKEKEKKEKEKEKKEKEKEKKEKEKEKKEKEKKEKEKAELSPLSLIKKHGKMINRIQEVHTSNGQEVENLRNDFTIIKNDLTQIMNLINISQKAVSSLK</sequence>
<evidence type="ECO:0000313" key="2">
    <source>
        <dbReference type="EMBL" id="SBT36256.1"/>
    </source>
</evidence>
<feature type="compositionally biased region" description="Basic and acidic residues" evidence="1">
    <location>
        <begin position="128"/>
        <end position="156"/>
    </location>
</feature>